<protein>
    <submittedName>
        <fullName evidence="1">Uncharacterized protein</fullName>
    </submittedName>
</protein>
<sequence>LRFSKEFPAVQYLPRFARKAKDARVRQIGYSVDRDPVTSRVTFGYNVTWTDIDDSLARRYEALKIGVAKKSADSVKDEGG</sequence>
<dbReference type="OrthoDB" id="5841393at2759"/>
<organism evidence="1 2">
    <name type="scientific">Oesophagostomum dentatum</name>
    <name type="common">Nodular worm</name>
    <dbReference type="NCBI Taxonomy" id="61180"/>
    <lineage>
        <taxon>Eukaryota</taxon>
        <taxon>Metazoa</taxon>
        <taxon>Ecdysozoa</taxon>
        <taxon>Nematoda</taxon>
        <taxon>Chromadorea</taxon>
        <taxon>Rhabditida</taxon>
        <taxon>Rhabditina</taxon>
        <taxon>Rhabditomorpha</taxon>
        <taxon>Strongyloidea</taxon>
        <taxon>Strongylidae</taxon>
        <taxon>Oesophagostomum</taxon>
    </lineage>
</organism>
<accession>A0A0B1TC10</accession>
<gene>
    <name evidence="1" type="ORF">OESDEN_06715</name>
</gene>
<dbReference type="AlphaFoldDB" id="A0A0B1TC10"/>
<evidence type="ECO:0000313" key="2">
    <source>
        <dbReference type="Proteomes" id="UP000053660"/>
    </source>
</evidence>
<name>A0A0B1TC10_OESDE</name>
<feature type="non-terminal residue" evidence="1">
    <location>
        <position position="1"/>
    </location>
</feature>
<proteinExistence type="predicted"/>
<keyword evidence="2" id="KW-1185">Reference proteome</keyword>
<dbReference type="EMBL" id="KN550797">
    <property type="protein sequence ID" value="KHJ93377.1"/>
    <property type="molecule type" value="Genomic_DNA"/>
</dbReference>
<dbReference type="Proteomes" id="UP000053660">
    <property type="component" value="Unassembled WGS sequence"/>
</dbReference>
<reference evidence="1 2" key="1">
    <citation type="submission" date="2014-03" db="EMBL/GenBank/DDBJ databases">
        <title>Draft genome of the hookworm Oesophagostomum dentatum.</title>
        <authorList>
            <person name="Mitreva M."/>
        </authorList>
    </citation>
    <scope>NUCLEOTIDE SEQUENCE [LARGE SCALE GENOMIC DNA]</scope>
    <source>
        <strain evidence="1 2">OD-Hann</strain>
    </source>
</reference>
<evidence type="ECO:0000313" key="1">
    <source>
        <dbReference type="EMBL" id="KHJ93377.1"/>
    </source>
</evidence>